<evidence type="ECO:0000313" key="2">
    <source>
        <dbReference type="EMBL" id="CEL99896.1"/>
    </source>
</evidence>
<dbReference type="VEuPathDB" id="CryptoDB:Vbra_4057"/>
<protein>
    <submittedName>
        <fullName evidence="2">Uncharacterized protein</fullName>
    </submittedName>
</protein>
<feature type="compositionally biased region" description="Basic and acidic residues" evidence="1">
    <location>
        <begin position="64"/>
        <end position="86"/>
    </location>
</feature>
<dbReference type="EMBL" id="CDMY01000291">
    <property type="protein sequence ID" value="CEL99896.1"/>
    <property type="molecule type" value="Genomic_DNA"/>
</dbReference>
<reference evidence="2 3" key="1">
    <citation type="submission" date="2014-11" db="EMBL/GenBank/DDBJ databases">
        <authorList>
            <person name="Zhu J."/>
            <person name="Qi W."/>
            <person name="Song R."/>
        </authorList>
    </citation>
    <scope>NUCLEOTIDE SEQUENCE [LARGE SCALE GENOMIC DNA]</scope>
</reference>
<feature type="region of interest" description="Disordered" evidence="1">
    <location>
        <begin position="266"/>
        <end position="388"/>
    </location>
</feature>
<keyword evidence="3" id="KW-1185">Reference proteome</keyword>
<dbReference type="Proteomes" id="UP000041254">
    <property type="component" value="Unassembled WGS sequence"/>
</dbReference>
<evidence type="ECO:0000313" key="3">
    <source>
        <dbReference type="Proteomes" id="UP000041254"/>
    </source>
</evidence>
<name>A0A0G4EQI2_VITBC</name>
<feature type="region of interest" description="Disordered" evidence="1">
    <location>
        <begin position="56"/>
        <end position="86"/>
    </location>
</feature>
<gene>
    <name evidence="2" type="ORF">Vbra_4057</name>
</gene>
<accession>A0A0G4EQI2</accession>
<dbReference type="AlphaFoldDB" id="A0A0G4EQI2"/>
<sequence>MERPDQVELSSLTRRSDVTILDVPVHLPYSLGEDLAEIRRLERYGVRILTADPSDGRGGLQLVKQEEGIRGDDGAADGGEGRMDDDREREIFSVGGDLKMEGKTSLLIFGPKYNVGTAVVDFYPILKSPGHTPSYLSKDVNTQKRSAPSHHIDSIVKDQEAVLEDVTGASIHWVQKQRADCYFITGTGAERLMAQRLIDVEHLVKEVELPSGSCARLLPFRPEADPYIVDESAIIVRVHNRPGVCGRDVETVAVFAVRGSRRKKIANFGGRPYGFHDPARRMKGQRGRQSPSTPHRSQSRSRSRSPPRYTSRCNTKVEGTGSGGVGEHSKRHDGGSDSSPLRKRPHTAASKDRHRRSGSPISSGDGSPRQPLSERQEGKATTQEKQPPVRVSFFDLSHEQLCAIFTHPHAPSPLKTLANDFQQGLDGHMASLLLERASKGMLADVHTCPLGTLLLLCRVREMMGQQGGWPPCATSNQIQLFLDKAFPGDGGPRSILNKTPEDIAGMLQEETYTSADLAEKVIEHQLSGRALSLLKRYVGEQEAIDRDAVLKEGVSWLRPFGDTVAERVGAEVRLSDRIDKPQVYRHMA</sequence>
<evidence type="ECO:0000256" key="1">
    <source>
        <dbReference type="SAM" id="MobiDB-lite"/>
    </source>
</evidence>
<feature type="compositionally biased region" description="Basic residues" evidence="1">
    <location>
        <begin position="341"/>
        <end position="357"/>
    </location>
</feature>
<organism evidence="2 3">
    <name type="scientific">Vitrella brassicaformis (strain CCMP3155)</name>
    <dbReference type="NCBI Taxonomy" id="1169540"/>
    <lineage>
        <taxon>Eukaryota</taxon>
        <taxon>Sar</taxon>
        <taxon>Alveolata</taxon>
        <taxon>Colpodellida</taxon>
        <taxon>Vitrellaceae</taxon>
        <taxon>Vitrella</taxon>
    </lineage>
</organism>
<proteinExistence type="predicted"/>
<feature type="compositionally biased region" description="Low complexity" evidence="1">
    <location>
        <begin position="358"/>
        <end position="369"/>
    </location>
</feature>
<dbReference type="InParanoid" id="A0A0G4EQI2"/>